<evidence type="ECO:0000313" key="11">
    <source>
        <dbReference type="EMBL" id="KAJ0184492.1"/>
    </source>
</evidence>
<keyword evidence="3" id="KW-0479">Metal-binding</keyword>
<dbReference type="InterPro" id="IPR022739">
    <property type="entry name" value="Polyphenol_oxidase_cen"/>
</dbReference>
<dbReference type="Gramene" id="rna-gnl|WGS:NBSK|LSAT_0X6400_mrna">
    <property type="protein sequence ID" value="cds-PLY67753.1"/>
    <property type="gene ID" value="gene-LSAT_0X6400"/>
</dbReference>
<evidence type="ECO:0000256" key="7">
    <source>
        <dbReference type="ARBA" id="ARBA00023157"/>
    </source>
</evidence>
<comment type="similarity">
    <text evidence="2">Belongs to the tyrosinase family.</text>
</comment>
<dbReference type="PRINTS" id="PR00092">
    <property type="entry name" value="TYROSINASE"/>
</dbReference>
<keyword evidence="12" id="KW-1185">Reference proteome</keyword>
<dbReference type="Proteomes" id="UP000235145">
    <property type="component" value="Unassembled WGS sequence"/>
</dbReference>
<dbReference type="GO" id="GO:0046872">
    <property type="term" value="F:metal ion binding"/>
    <property type="evidence" value="ECO:0007669"/>
    <property type="project" value="UniProtKB-KW"/>
</dbReference>
<dbReference type="GO" id="GO:0004097">
    <property type="term" value="F:catechol oxidase activity"/>
    <property type="evidence" value="ECO:0007669"/>
    <property type="project" value="InterPro"/>
</dbReference>
<dbReference type="PANTHER" id="PTHR11474:SF119">
    <property type="entry name" value="CATECHOL OXIDASE"/>
    <property type="match status" value="1"/>
</dbReference>
<dbReference type="PROSITE" id="PS00498">
    <property type="entry name" value="TYROSINASE_2"/>
    <property type="match status" value="1"/>
</dbReference>
<keyword evidence="4" id="KW-0883">Thioether bond</keyword>
<dbReference type="InterPro" id="IPR050316">
    <property type="entry name" value="Tyrosinase/Hemocyanin"/>
</dbReference>
<dbReference type="Gene3D" id="1.10.1280.10">
    <property type="entry name" value="Di-copper center containing domain from catechol oxidase"/>
    <property type="match status" value="1"/>
</dbReference>
<evidence type="ECO:0000259" key="9">
    <source>
        <dbReference type="PROSITE" id="PS00497"/>
    </source>
</evidence>
<dbReference type="AlphaFoldDB" id="A0A9R1UC94"/>
<organism evidence="11 12">
    <name type="scientific">Lactuca sativa</name>
    <name type="common">Garden lettuce</name>
    <dbReference type="NCBI Taxonomy" id="4236"/>
    <lineage>
        <taxon>Eukaryota</taxon>
        <taxon>Viridiplantae</taxon>
        <taxon>Streptophyta</taxon>
        <taxon>Embryophyta</taxon>
        <taxon>Tracheophyta</taxon>
        <taxon>Spermatophyta</taxon>
        <taxon>Magnoliopsida</taxon>
        <taxon>eudicotyledons</taxon>
        <taxon>Gunneridae</taxon>
        <taxon>Pentapetalae</taxon>
        <taxon>asterids</taxon>
        <taxon>campanulids</taxon>
        <taxon>Asterales</taxon>
        <taxon>Asteraceae</taxon>
        <taxon>Cichorioideae</taxon>
        <taxon>Cichorieae</taxon>
        <taxon>Lactucinae</taxon>
        <taxon>Lactuca</taxon>
    </lineage>
</organism>
<dbReference type="Pfam" id="PF12142">
    <property type="entry name" value="PPO1_DWL"/>
    <property type="match status" value="1"/>
</dbReference>
<dbReference type="InterPro" id="IPR008922">
    <property type="entry name" value="Di-copper_centre_dom_sf"/>
</dbReference>
<dbReference type="OrthoDB" id="6132182at2759"/>
<keyword evidence="6" id="KW-0186">Copper</keyword>
<evidence type="ECO:0000256" key="1">
    <source>
        <dbReference type="ARBA" id="ARBA00001973"/>
    </source>
</evidence>
<dbReference type="InterPro" id="IPR022740">
    <property type="entry name" value="Polyphenol_oxidase_C"/>
</dbReference>
<comment type="cofactor">
    <cofactor evidence="1">
        <name>Cu(2+)</name>
        <dbReference type="ChEBI" id="CHEBI:29036"/>
    </cofactor>
</comment>
<dbReference type="SMR" id="A0A9R1UC94"/>
<dbReference type="PANTHER" id="PTHR11474">
    <property type="entry name" value="TYROSINASE FAMILY MEMBER"/>
    <property type="match status" value="1"/>
</dbReference>
<comment type="caution">
    <text evidence="11">The sequence shown here is derived from an EMBL/GenBank/DDBJ whole genome shotgun (WGS) entry which is preliminary data.</text>
</comment>
<evidence type="ECO:0000256" key="6">
    <source>
        <dbReference type="ARBA" id="ARBA00023008"/>
    </source>
</evidence>
<accession>A0A9R1UC94</accession>
<evidence type="ECO:0000313" key="12">
    <source>
        <dbReference type="Proteomes" id="UP000235145"/>
    </source>
</evidence>
<feature type="compositionally biased region" description="Basic and acidic residues" evidence="8">
    <location>
        <begin position="474"/>
        <end position="486"/>
    </location>
</feature>
<proteinExistence type="inferred from homology"/>
<evidence type="ECO:0000256" key="2">
    <source>
        <dbReference type="ARBA" id="ARBA00009928"/>
    </source>
</evidence>
<feature type="region of interest" description="Disordered" evidence="8">
    <location>
        <begin position="463"/>
        <end position="486"/>
    </location>
</feature>
<dbReference type="EMBL" id="NBSK02000009">
    <property type="protein sequence ID" value="KAJ0184492.1"/>
    <property type="molecule type" value="Genomic_DNA"/>
</dbReference>
<feature type="domain" description="Tyrosinase copper-binding" evidence="10">
    <location>
        <begin position="392"/>
        <end position="403"/>
    </location>
</feature>
<dbReference type="Pfam" id="PF12143">
    <property type="entry name" value="PPO1_KFDV"/>
    <property type="match status" value="1"/>
</dbReference>
<name>A0A9R1UC94_LACSA</name>
<evidence type="ECO:0000259" key="10">
    <source>
        <dbReference type="PROSITE" id="PS00498"/>
    </source>
</evidence>
<evidence type="ECO:0000256" key="3">
    <source>
        <dbReference type="ARBA" id="ARBA00022723"/>
    </source>
</evidence>
<gene>
    <name evidence="11" type="ORF">LSAT_V11C900497150</name>
</gene>
<keyword evidence="5" id="KW-0560">Oxidoreductase</keyword>
<keyword evidence="7" id="KW-1015">Disulfide bond</keyword>
<dbReference type="Pfam" id="PF00264">
    <property type="entry name" value="Tyrosinase"/>
    <property type="match status" value="1"/>
</dbReference>
<reference evidence="11 12" key="1">
    <citation type="journal article" date="2017" name="Nat. Commun.">
        <title>Genome assembly with in vitro proximity ligation data and whole-genome triplication in lettuce.</title>
        <authorList>
            <person name="Reyes-Chin-Wo S."/>
            <person name="Wang Z."/>
            <person name="Yang X."/>
            <person name="Kozik A."/>
            <person name="Arikit S."/>
            <person name="Song C."/>
            <person name="Xia L."/>
            <person name="Froenicke L."/>
            <person name="Lavelle D.O."/>
            <person name="Truco M.J."/>
            <person name="Xia R."/>
            <person name="Zhu S."/>
            <person name="Xu C."/>
            <person name="Xu H."/>
            <person name="Xu X."/>
            <person name="Cox K."/>
            <person name="Korf I."/>
            <person name="Meyers B.C."/>
            <person name="Michelmore R.W."/>
        </authorList>
    </citation>
    <scope>NUCLEOTIDE SEQUENCE [LARGE SCALE GENOMIC DNA]</scope>
    <source>
        <strain evidence="12">cv. Salinas</strain>
        <tissue evidence="11">Seedlings</tissue>
    </source>
</reference>
<evidence type="ECO:0000256" key="8">
    <source>
        <dbReference type="SAM" id="MobiDB-lite"/>
    </source>
</evidence>
<dbReference type="InterPro" id="IPR002227">
    <property type="entry name" value="Tyrosinase_Cu-bd"/>
</dbReference>
<dbReference type="SUPFAM" id="SSF48056">
    <property type="entry name" value="Di-copper centre-containing domain"/>
    <property type="match status" value="1"/>
</dbReference>
<evidence type="ECO:0000256" key="5">
    <source>
        <dbReference type="ARBA" id="ARBA00023002"/>
    </source>
</evidence>
<protein>
    <recommendedName>
        <fullName evidence="9 10">Tyrosinase copper-binding domain-containing protein</fullName>
    </recommendedName>
</protein>
<evidence type="ECO:0000256" key="4">
    <source>
        <dbReference type="ARBA" id="ARBA00022784"/>
    </source>
</evidence>
<sequence>MASFSFYTLPTSTSTIKNPLFSKSSSHVKHSHRFRSSCKAAADSNDKYVENPDTPKLILPKSPSLDTQNVDRRNLLLGLGGLYSAANFTSIPSAFGVPIEAPDINISKCVTATVRGVSAEAIRGLTCCPPVFDSSAKPAPYEFPDNQVIRMRPAAQRVSADYKKDFRKAVEIMKGYNDNDPHSWTQQAKVHCAYCNGAYTQVKSGLEFEKYIIQVHNSWLFFPFHRWYLYFLEKIMGKALGDDTFALPYWNWDHPTGMTIPAMYEDKLKNPDGNVDTPENTRFNSLFDPLRNTSHIAPALIDFQYYPQKQEVYNCADQIEINLSIMYNQMIANALDTKSFFGGELVAGENPNENKKAGSIEDGVHTIAHQWVGNNRLKNGEDMGNFYSAGYDPLFYGHHANVDRMWKIWKGMNRRHHAPSSTDWLDASYVFYDENRKLVRVYNRDCVDTRTMGYDYERSEIPWIRNRPNPHPKGGKDKGNARKPDKATVKDLSFPVRLNQTLEVRVMRPAKRTTEDKERTEIAIEKLVLQGVRYDCERFVKFDVIMNDPDNGVDVTPVDTEFLGYFSRLPHGMVAENRMKEISGISFAIKDRLKILKVENDDSIVVKIVPRAGCEDVTIQNIEVVMDPVDNIVPLAESLVVQDRNSDELTLEGPTALDSNSDDSGSE</sequence>
<feature type="region of interest" description="Disordered" evidence="8">
    <location>
        <begin position="647"/>
        <end position="667"/>
    </location>
</feature>
<dbReference type="PROSITE" id="PS00497">
    <property type="entry name" value="TYROSINASE_1"/>
    <property type="match status" value="1"/>
</dbReference>
<feature type="domain" description="Tyrosinase copper-binding" evidence="9">
    <location>
        <begin position="216"/>
        <end position="233"/>
    </location>
</feature>